<dbReference type="AlphaFoldDB" id="A0A9X0A4W4"/>
<dbReference type="EMBL" id="MU825399">
    <property type="protein sequence ID" value="KAJ7393128.1"/>
    <property type="molecule type" value="Genomic_DNA"/>
</dbReference>
<evidence type="ECO:0000313" key="2">
    <source>
        <dbReference type="Proteomes" id="UP001163046"/>
    </source>
</evidence>
<comment type="caution">
    <text evidence="1">The sequence shown here is derived from an EMBL/GenBank/DDBJ whole genome shotgun (WGS) entry which is preliminary data.</text>
</comment>
<keyword evidence="2" id="KW-1185">Reference proteome</keyword>
<protein>
    <submittedName>
        <fullName evidence="1">Uncharacterized protein</fullName>
    </submittedName>
</protein>
<gene>
    <name evidence="1" type="ORF">OS493_008428</name>
</gene>
<name>A0A9X0A4W4_9CNID</name>
<reference evidence="1" key="1">
    <citation type="submission" date="2023-01" db="EMBL/GenBank/DDBJ databases">
        <title>Genome assembly of the deep-sea coral Lophelia pertusa.</title>
        <authorList>
            <person name="Herrera S."/>
            <person name="Cordes E."/>
        </authorList>
    </citation>
    <scope>NUCLEOTIDE SEQUENCE</scope>
    <source>
        <strain evidence="1">USNM1676648</strain>
        <tissue evidence="1">Polyp</tissue>
    </source>
</reference>
<proteinExistence type="predicted"/>
<accession>A0A9X0A4W4</accession>
<organism evidence="1 2">
    <name type="scientific">Desmophyllum pertusum</name>
    <dbReference type="NCBI Taxonomy" id="174260"/>
    <lineage>
        <taxon>Eukaryota</taxon>
        <taxon>Metazoa</taxon>
        <taxon>Cnidaria</taxon>
        <taxon>Anthozoa</taxon>
        <taxon>Hexacorallia</taxon>
        <taxon>Scleractinia</taxon>
        <taxon>Caryophylliina</taxon>
        <taxon>Caryophylliidae</taxon>
        <taxon>Desmophyllum</taxon>
    </lineage>
</organism>
<sequence>MKVNYRLRNLAKSKGSEGQMFDKLANSVEDFTTRLLDPMQSDQMQREGFGYFILDDILDDAIELEQKKVMSNVNFTNIINYAQ</sequence>
<evidence type="ECO:0000313" key="1">
    <source>
        <dbReference type="EMBL" id="KAJ7393128.1"/>
    </source>
</evidence>
<dbReference type="Proteomes" id="UP001163046">
    <property type="component" value="Unassembled WGS sequence"/>
</dbReference>